<evidence type="ECO:0000313" key="3">
    <source>
        <dbReference type="Proteomes" id="UP000186218"/>
    </source>
</evidence>
<reference evidence="2 3" key="1">
    <citation type="submission" date="2017-01" db="EMBL/GenBank/DDBJ databases">
        <authorList>
            <person name="Mah S.A."/>
            <person name="Swanson W.J."/>
            <person name="Moy G.W."/>
            <person name="Vacquier V.D."/>
        </authorList>
    </citation>
    <scope>NUCLEOTIDE SEQUENCE [LARGE SCALE GENOMIC DNA]</scope>
    <source>
        <strain evidence="2 3">CPCC 203464</strain>
    </source>
</reference>
<name>A0A1N7GF90_9NOCA</name>
<sequence>MIVTLNGLTLNDPNSGLGIYLDEPIDGLGLAPIRTSTGTYSGRDGGYVGAQFYGMRLITFTGSLFSSAGAAGVEANRRALIAAASASAIALTIVTKAGNSYLINCYIDSLDIPVRKSINYAPFKLTLIAPDPTIYDNSTGGANTATVNLSIGGGVTWPIAWTPVVWAPGAQPTTINNTGTVPTYPVITLTNQMSSPMIMNKTTGQFFTLSGLTTAAGDIVVIDMKNRTVLLNGGSILPYMTSASTWWSLVPGNNSVALSTNNSTDTVVATVSYRTGYQGI</sequence>
<dbReference type="InterPro" id="IPR054738">
    <property type="entry name" value="Siphovirus-type_tail_C"/>
</dbReference>
<feature type="domain" description="Siphovirus-type tail component C-terminal" evidence="1">
    <location>
        <begin position="178"/>
        <end position="277"/>
    </location>
</feature>
<organism evidence="2 3">
    <name type="scientific">Williamsia sterculiae</name>
    <dbReference type="NCBI Taxonomy" id="1344003"/>
    <lineage>
        <taxon>Bacteria</taxon>
        <taxon>Bacillati</taxon>
        <taxon>Actinomycetota</taxon>
        <taxon>Actinomycetes</taxon>
        <taxon>Mycobacteriales</taxon>
        <taxon>Nocardiaceae</taxon>
        <taxon>Williamsia</taxon>
    </lineage>
</organism>
<dbReference type="EMBL" id="FTNT01000008">
    <property type="protein sequence ID" value="SIS11295.1"/>
    <property type="molecule type" value="Genomic_DNA"/>
</dbReference>
<dbReference type="Proteomes" id="UP000186218">
    <property type="component" value="Unassembled WGS sequence"/>
</dbReference>
<dbReference type="OrthoDB" id="4963279at2"/>
<dbReference type="Pfam" id="PF22768">
    <property type="entry name" value="SPP1_Dit"/>
    <property type="match status" value="1"/>
</dbReference>
<dbReference type="Gene3D" id="2.60.120.860">
    <property type="match status" value="1"/>
</dbReference>
<dbReference type="AlphaFoldDB" id="A0A1N7GF90"/>
<dbReference type="STRING" id="1344003.SAMN05445060_2722"/>
<evidence type="ECO:0000313" key="2">
    <source>
        <dbReference type="EMBL" id="SIS11295.1"/>
    </source>
</evidence>
<evidence type="ECO:0000259" key="1">
    <source>
        <dbReference type="Pfam" id="PF22768"/>
    </source>
</evidence>
<dbReference type="RefSeq" id="WP_143690362.1">
    <property type="nucleotide sequence ID" value="NZ_FTNT01000008.1"/>
</dbReference>
<gene>
    <name evidence="2" type="ORF">SAMN05445060_2722</name>
</gene>
<keyword evidence="3" id="KW-1185">Reference proteome</keyword>
<accession>A0A1N7GF90</accession>
<proteinExistence type="predicted"/>
<protein>
    <submittedName>
        <fullName evidence="2">Phage tail protein</fullName>
    </submittedName>
</protein>